<evidence type="ECO:0000259" key="2">
    <source>
        <dbReference type="Pfam" id="PF10021"/>
    </source>
</evidence>
<dbReference type="InterPro" id="IPR019261">
    <property type="entry name" value="PARG_cat_microbial"/>
</dbReference>
<protein>
    <recommendedName>
        <fullName evidence="2">Microbial-type PARG catalytic domain-containing protein</fullName>
    </recommendedName>
</protein>
<evidence type="ECO:0000313" key="3">
    <source>
        <dbReference type="EMBL" id="ELQ42931.1"/>
    </source>
</evidence>
<dbReference type="PANTHER" id="PTHR35596">
    <property type="entry name" value="DUF2263 DOMAIN-CONTAINING PROTEIN"/>
    <property type="match status" value="1"/>
</dbReference>
<dbReference type="InterPro" id="IPR043472">
    <property type="entry name" value="Macro_dom-like"/>
</dbReference>
<dbReference type="AlphaFoldDB" id="A0AA97PQ39"/>
<dbReference type="Proteomes" id="UP000011086">
    <property type="component" value="Unassembled WGS sequence"/>
</dbReference>
<feature type="region of interest" description="Disordered" evidence="1">
    <location>
        <begin position="1"/>
        <end position="26"/>
    </location>
</feature>
<dbReference type="Gene3D" id="3.40.220.10">
    <property type="entry name" value="Leucine Aminopeptidase, subunit E, domain 1"/>
    <property type="match status" value="1"/>
</dbReference>
<dbReference type="Pfam" id="PF10021">
    <property type="entry name" value="PARG_cat_microb"/>
    <property type="match status" value="1"/>
</dbReference>
<feature type="compositionally biased region" description="Polar residues" evidence="1">
    <location>
        <begin position="1"/>
        <end position="17"/>
    </location>
</feature>
<dbReference type="PANTHER" id="PTHR35596:SF2">
    <property type="entry name" value="MICROBIAL-TYPE PARG CATALYTIC DOMAIN-CONTAINING PROTEIN"/>
    <property type="match status" value="1"/>
</dbReference>
<evidence type="ECO:0000256" key="1">
    <source>
        <dbReference type="SAM" id="MobiDB-lite"/>
    </source>
</evidence>
<sequence>MSSSRAQAKSTSTSSRTFKPKASEVAHETKKSIIPRIQTHYADKWGTWSYYFQDPLAQVSVEPDPHANPTNFINYALHWLSHSEPGAPVAFICAANEKRPGGDWVTGVVGYEERLCRRSTLSATLSTAGPGSHTKDAYPISSVGGIFSPQVVIFRSETDRSEPLMEEQWQDIPVCSVPPVRWPKVNMTSGVLQYSFADERDLMREKITGALAICYSRGITNIVGTLKPAKIGRIHNIAFIFEDARQSTRSLILEDLAKKHRKNGGIIPLALANALREPPVSDYDEFLNMFGH</sequence>
<reference evidence="3" key="1">
    <citation type="journal article" date="2012" name="PLoS Genet.">
        <title>Comparative analysis of the genomes of two field isolates of the rice blast fungus Magnaporthe oryzae.</title>
        <authorList>
            <person name="Xue M."/>
            <person name="Yang J."/>
            <person name="Li Z."/>
            <person name="Hu S."/>
            <person name="Yao N."/>
            <person name="Dean R.A."/>
            <person name="Zhao W."/>
            <person name="Shen M."/>
            <person name="Zhang H."/>
            <person name="Li C."/>
            <person name="Liu L."/>
            <person name="Cao L."/>
            <person name="Xu X."/>
            <person name="Xing Y."/>
            <person name="Hsiang T."/>
            <person name="Zhang Z."/>
            <person name="Xu J.R."/>
            <person name="Peng Y.L."/>
        </authorList>
    </citation>
    <scope>NUCLEOTIDE SEQUENCE</scope>
    <source>
        <strain evidence="3">Y34</strain>
    </source>
</reference>
<dbReference type="EMBL" id="JH793659">
    <property type="protein sequence ID" value="ELQ42931.1"/>
    <property type="molecule type" value="Genomic_DNA"/>
</dbReference>
<name>A0AA97PQ39_PYRO3</name>
<organism evidence="3">
    <name type="scientific">Pyricularia oryzae (strain Y34)</name>
    <name type="common">Rice blast fungus</name>
    <name type="synonym">Magnaporthe oryzae</name>
    <dbReference type="NCBI Taxonomy" id="1143189"/>
    <lineage>
        <taxon>Eukaryota</taxon>
        <taxon>Fungi</taxon>
        <taxon>Dikarya</taxon>
        <taxon>Ascomycota</taxon>
        <taxon>Pezizomycotina</taxon>
        <taxon>Sordariomycetes</taxon>
        <taxon>Sordariomycetidae</taxon>
        <taxon>Magnaporthales</taxon>
        <taxon>Pyriculariaceae</taxon>
        <taxon>Pyricularia</taxon>
    </lineage>
</organism>
<proteinExistence type="predicted"/>
<accession>A0AA97PQ39</accession>
<feature type="domain" description="Microbial-type PARG catalytic" evidence="2">
    <location>
        <begin position="77"/>
        <end position="155"/>
    </location>
</feature>
<gene>
    <name evidence="3" type="ORF">OOU_Y34scaffold00182g1</name>
</gene>